<dbReference type="PANTHER" id="PTHR47942">
    <property type="entry name" value="TETRATRICOPEPTIDE REPEAT (TPR)-LIKE SUPERFAMILY PROTEIN-RELATED"/>
    <property type="match status" value="1"/>
</dbReference>
<reference evidence="3 4" key="1">
    <citation type="submission" date="2016-09" db="EMBL/GenBank/DDBJ databases">
        <title>Extensive genetic diversity and differential bi-allelic expression allows diatom success in the polar Southern Ocean.</title>
        <authorList>
            <consortium name="DOE Joint Genome Institute"/>
            <person name="Mock T."/>
            <person name="Otillar R.P."/>
            <person name="Strauss J."/>
            <person name="Dupont C."/>
            <person name="Frickenhaus S."/>
            <person name="Maumus F."/>
            <person name="Mcmullan M."/>
            <person name="Sanges R."/>
            <person name="Schmutz J."/>
            <person name="Toseland A."/>
            <person name="Valas R."/>
            <person name="Veluchamy A."/>
            <person name="Ward B.J."/>
            <person name="Allen A."/>
            <person name="Barry K."/>
            <person name="Falciatore A."/>
            <person name="Ferrante M."/>
            <person name="Fortunato A.E."/>
            <person name="Gloeckner G."/>
            <person name="Gruber A."/>
            <person name="Hipkin R."/>
            <person name="Janech M."/>
            <person name="Kroth P."/>
            <person name="Leese F."/>
            <person name="Lindquist E."/>
            <person name="Lyon B.R."/>
            <person name="Martin J."/>
            <person name="Mayer C."/>
            <person name="Parker M."/>
            <person name="Quesneville H."/>
            <person name="Raymond J."/>
            <person name="Uhlig C."/>
            <person name="Valentin K.U."/>
            <person name="Worden A.Z."/>
            <person name="Armbrust E.V."/>
            <person name="Bowler C."/>
            <person name="Green B."/>
            <person name="Moulton V."/>
            <person name="Van Oosterhout C."/>
            <person name="Grigoriev I."/>
        </authorList>
    </citation>
    <scope>NUCLEOTIDE SEQUENCE [LARGE SCALE GENOMIC DNA]</scope>
    <source>
        <strain evidence="3 4">CCMP1102</strain>
    </source>
</reference>
<evidence type="ECO:0000313" key="4">
    <source>
        <dbReference type="Proteomes" id="UP000095751"/>
    </source>
</evidence>
<dbReference type="InterPro" id="IPR051222">
    <property type="entry name" value="PPR/CCM1_RNA-binding"/>
</dbReference>
<dbReference type="PROSITE" id="PS51375">
    <property type="entry name" value="PPR"/>
    <property type="match status" value="1"/>
</dbReference>
<evidence type="ECO:0000256" key="1">
    <source>
        <dbReference type="ARBA" id="ARBA00022737"/>
    </source>
</evidence>
<keyword evidence="4" id="KW-1185">Reference proteome</keyword>
<dbReference type="InParanoid" id="A0A1E7FLB9"/>
<organism evidence="3 4">
    <name type="scientific">Fragilariopsis cylindrus CCMP1102</name>
    <dbReference type="NCBI Taxonomy" id="635003"/>
    <lineage>
        <taxon>Eukaryota</taxon>
        <taxon>Sar</taxon>
        <taxon>Stramenopiles</taxon>
        <taxon>Ochrophyta</taxon>
        <taxon>Bacillariophyta</taxon>
        <taxon>Bacillariophyceae</taxon>
        <taxon>Bacillariophycidae</taxon>
        <taxon>Bacillariales</taxon>
        <taxon>Bacillariaceae</taxon>
        <taxon>Fragilariopsis</taxon>
    </lineage>
</organism>
<dbReference type="OrthoDB" id="185373at2759"/>
<proteinExistence type="predicted"/>
<sequence length="214" mass="24538">MDLQEETKPNLISFTCVLIAWARSDDLNAPIEAERIYEEILDRGLKPDRFVFAGLITAWGRNNSEREDPMIKVENYFQRIKDIEQEQSSILLPSENNGEKVSSSFKATVVEYTVVIQAYADYVSKNIGKSRESVERVESLLDEMLKSEDKSLKPNILTYAAVLKCIAAARRVPDRGDRADIVLQKMYSEQVEITPYIINLVKRCKNIRKKSTQK</sequence>
<evidence type="ECO:0000313" key="3">
    <source>
        <dbReference type="EMBL" id="OEU18865.1"/>
    </source>
</evidence>
<dbReference type="Proteomes" id="UP000095751">
    <property type="component" value="Unassembled WGS sequence"/>
</dbReference>
<keyword evidence="1" id="KW-0677">Repeat</keyword>
<dbReference type="InterPro" id="IPR011990">
    <property type="entry name" value="TPR-like_helical_dom_sf"/>
</dbReference>
<name>A0A1E7FLB9_9STRA</name>
<dbReference type="EMBL" id="KV784356">
    <property type="protein sequence ID" value="OEU18865.1"/>
    <property type="molecule type" value="Genomic_DNA"/>
</dbReference>
<dbReference type="Gene3D" id="1.25.40.10">
    <property type="entry name" value="Tetratricopeptide repeat domain"/>
    <property type="match status" value="2"/>
</dbReference>
<dbReference type="KEGG" id="fcy:FRACYDRAFT_225015"/>
<dbReference type="PANTHER" id="PTHR47942:SF63">
    <property type="entry name" value="PENTATRICOPEPTIDE REPEAT-CONTAINING PROTEIN"/>
    <property type="match status" value="1"/>
</dbReference>
<dbReference type="AlphaFoldDB" id="A0A1E7FLB9"/>
<evidence type="ECO:0000256" key="2">
    <source>
        <dbReference type="PROSITE-ProRule" id="PRU00708"/>
    </source>
</evidence>
<dbReference type="InterPro" id="IPR002885">
    <property type="entry name" value="PPR_rpt"/>
</dbReference>
<gene>
    <name evidence="3" type="ORF">FRACYDRAFT_225015</name>
</gene>
<accession>A0A1E7FLB9</accession>
<feature type="repeat" description="PPR" evidence="2">
    <location>
        <begin position="10"/>
        <end position="47"/>
    </location>
</feature>
<evidence type="ECO:0008006" key="5">
    <source>
        <dbReference type="Google" id="ProtNLM"/>
    </source>
</evidence>
<protein>
    <recommendedName>
        <fullName evidence="5">Pentacotripeptide-repeat region of PRORP domain-containing protein</fullName>
    </recommendedName>
</protein>